<organism evidence="1 2">
    <name type="scientific">Nonomuraea coxensis DSM 45129</name>
    <dbReference type="NCBI Taxonomy" id="1122611"/>
    <lineage>
        <taxon>Bacteria</taxon>
        <taxon>Bacillati</taxon>
        <taxon>Actinomycetota</taxon>
        <taxon>Actinomycetes</taxon>
        <taxon>Streptosporangiales</taxon>
        <taxon>Streptosporangiaceae</taxon>
        <taxon>Nonomuraea</taxon>
    </lineage>
</organism>
<evidence type="ECO:0000313" key="1">
    <source>
        <dbReference type="EMBL" id="QYC39055.1"/>
    </source>
</evidence>
<sequence>MPTADTSCRFRGSLIVMLVIGAEKVSGIVARLLTGETTEVPFDRSVGISFGRLGRQAGQNHAGYVEDALEDIVKGGDRIP</sequence>
<dbReference type="Proteomes" id="UP000824681">
    <property type="component" value="Chromosome"/>
</dbReference>
<reference evidence="1 2" key="1">
    <citation type="journal article" date="2021" name="ACS Chem. Biol.">
        <title>Genomic-Led Discovery of a Novel Glycopeptide Antibiotic by Nonomuraea coxensis DSM 45129.</title>
        <authorList>
            <person name="Yushchuk O."/>
            <person name="Vior N.M."/>
            <person name="Andreo-Vidal A."/>
            <person name="Berini F."/>
            <person name="Ruckert C."/>
            <person name="Busche T."/>
            <person name="Binda E."/>
            <person name="Kalinowski J."/>
            <person name="Truman A.W."/>
            <person name="Marinelli F."/>
        </authorList>
    </citation>
    <scope>NUCLEOTIDE SEQUENCE [LARGE SCALE GENOMIC DNA]</scope>
    <source>
        <strain evidence="1 2">DSM 45129</strain>
    </source>
</reference>
<name>A0ABX8TUA0_9ACTN</name>
<accession>A0ABX8TUA0</accession>
<proteinExistence type="predicted"/>
<protein>
    <submittedName>
        <fullName evidence="1">Uncharacterized protein</fullName>
    </submittedName>
</protein>
<evidence type="ECO:0000313" key="2">
    <source>
        <dbReference type="Proteomes" id="UP000824681"/>
    </source>
</evidence>
<dbReference type="EMBL" id="CP068985">
    <property type="protein sequence ID" value="QYC39055.1"/>
    <property type="molecule type" value="Genomic_DNA"/>
</dbReference>
<gene>
    <name evidence="1" type="ORF">Nocox_07145</name>
</gene>
<keyword evidence="2" id="KW-1185">Reference proteome</keyword>